<dbReference type="Proteomes" id="UP001183535">
    <property type="component" value="Unassembled WGS sequence"/>
</dbReference>
<dbReference type="PANTHER" id="PTHR43802:SF1">
    <property type="entry name" value="IP11341P-RELATED"/>
    <property type="match status" value="1"/>
</dbReference>
<evidence type="ECO:0000256" key="2">
    <source>
        <dbReference type="SAM" id="MobiDB-lite"/>
    </source>
</evidence>
<proteinExistence type="inferred from homology"/>
<accession>A0ABD5EWC7</accession>
<dbReference type="RefSeq" id="WP_176729992.1">
    <property type="nucleotide sequence ID" value="NZ_JAVRES010000019.1"/>
</dbReference>
<gene>
    <name evidence="3" type="ORF">RM877_28515</name>
</gene>
<dbReference type="Pfam" id="PF00378">
    <property type="entry name" value="ECH_1"/>
    <property type="match status" value="1"/>
</dbReference>
<dbReference type="PANTHER" id="PTHR43802">
    <property type="entry name" value="ENOYL-COA HYDRATASE"/>
    <property type="match status" value="1"/>
</dbReference>
<dbReference type="InterPro" id="IPR001753">
    <property type="entry name" value="Enoyl-CoA_hydra/iso"/>
</dbReference>
<comment type="similarity">
    <text evidence="1">Belongs to the enoyl-CoA hydratase/isomerase family.</text>
</comment>
<protein>
    <submittedName>
        <fullName evidence="3">Enoyl-CoA hydratase/isomerase family protein</fullName>
    </submittedName>
</protein>
<dbReference type="GO" id="GO:0003824">
    <property type="term" value="F:catalytic activity"/>
    <property type="evidence" value="ECO:0007669"/>
    <property type="project" value="UniProtKB-ARBA"/>
</dbReference>
<feature type="region of interest" description="Disordered" evidence="2">
    <location>
        <begin position="248"/>
        <end position="267"/>
    </location>
</feature>
<dbReference type="EMBL" id="JAVRES010000019">
    <property type="protein sequence ID" value="MDT0438630.1"/>
    <property type="molecule type" value="Genomic_DNA"/>
</dbReference>
<dbReference type="InterPro" id="IPR029045">
    <property type="entry name" value="ClpP/crotonase-like_dom_sf"/>
</dbReference>
<dbReference type="CDD" id="cd06558">
    <property type="entry name" value="crotonase-like"/>
    <property type="match status" value="1"/>
</dbReference>
<evidence type="ECO:0000313" key="3">
    <source>
        <dbReference type="EMBL" id="MDT0438630.1"/>
    </source>
</evidence>
<name>A0ABD5EWC7_9ACTN</name>
<dbReference type="SUPFAM" id="SSF52096">
    <property type="entry name" value="ClpP/crotonase"/>
    <property type="match status" value="1"/>
</dbReference>
<dbReference type="AlphaFoldDB" id="A0ABD5EWC7"/>
<keyword evidence="4" id="KW-1185">Reference proteome</keyword>
<organism evidence="3 4">
    <name type="scientific">Streptomyces doudnae</name>
    <dbReference type="NCBI Taxonomy" id="3075536"/>
    <lineage>
        <taxon>Bacteria</taxon>
        <taxon>Bacillati</taxon>
        <taxon>Actinomycetota</taxon>
        <taxon>Actinomycetes</taxon>
        <taxon>Kitasatosporales</taxon>
        <taxon>Streptomycetaceae</taxon>
        <taxon>Streptomyces</taxon>
    </lineage>
</organism>
<comment type="caution">
    <text evidence="3">The sequence shown here is derived from an EMBL/GenBank/DDBJ whole genome shotgun (WGS) entry which is preliminary data.</text>
</comment>
<evidence type="ECO:0000313" key="4">
    <source>
        <dbReference type="Proteomes" id="UP001183535"/>
    </source>
</evidence>
<dbReference type="Gene3D" id="3.90.226.10">
    <property type="entry name" value="2-enoyl-CoA Hydratase, Chain A, domain 1"/>
    <property type="match status" value="1"/>
</dbReference>
<sequence>MNTSSNAAAGSGDGLRVDLAGGVGVVELRRPPANFFDEPLVRALADTLTALGRDPQCRVIVLCSQGKHFCAGADFADGGDFTPESRADTSRRLYQQAVRIFRAPKPVVAAVQGGAIGGGLGLACAADFRVAEPGSRFAANFSQLGFHPGFGLSVTLPRVIGAQRAADLFYTGRRIGGAEAVDIGLADRLAEPGSVRTTAMEWAQDIARAAPLAVLSIRATLRAGLADAVEKAVVHELAEQQRLWATEDSTEGIAAGQARRPPRFNAR</sequence>
<reference evidence="4" key="1">
    <citation type="submission" date="2023-07" db="EMBL/GenBank/DDBJ databases">
        <title>30 novel species of actinomycetes from the DSMZ collection.</title>
        <authorList>
            <person name="Nouioui I."/>
        </authorList>
    </citation>
    <scope>NUCLEOTIDE SEQUENCE [LARGE SCALE GENOMIC DNA]</scope>
    <source>
        <strain evidence="4">DSM 41981</strain>
    </source>
</reference>
<evidence type="ECO:0000256" key="1">
    <source>
        <dbReference type="ARBA" id="ARBA00005254"/>
    </source>
</evidence>